<dbReference type="InterPro" id="IPR035965">
    <property type="entry name" value="PAS-like_dom_sf"/>
</dbReference>
<feature type="region of interest" description="Disordered" evidence="6">
    <location>
        <begin position="246"/>
        <end position="369"/>
    </location>
</feature>
<keyword evidence="1" id="KW-0600">Photoreceptor protein</keyword>
<dbReference type="Gene3D" id="3.60.20.10">
    <property type="entry name" value="Glutamine Phosphoribosylpyrophosphate, subunit 1, domain 1"/>
    <property type="match status" value="1"/>
</dbReference>
<evidence type="ECO:0000256" key="4">
    <source>
        <dbReference type="ARBA" id="ARBA00022643"/>
    </source>
</evidence>
<evidence type="ECO:0000256" key="6">
    <source>
        <dbReference type="SAM" id="MobiDB-lite"/>
    </source>
</evidence>
<feature type="region of interest" description="Disordered" evidence="6">
    <location>
        <begin position="641"/>
        <end position="754"/>
    </location>
</feature>
<keyword evidence="3" id="KW-0285">Flavoprotein</keyword>
<keyword evidence="2" id="KW-0716">Sensory transduction</keyword>
<dbReference type="Pfam" id="PF13537">
    <property type="entry name" value="GATase_7"/>
    <property type="match status" value="1"/>
</dbReference>
<evidence type="ECO:0000313" key="8">
    <source>
        <dbReference type="EMBL" id="AML77181.1"/>
    </source>
</evidence>
<feature type="compositionally biased region" description="Low complexity" evidence="6">
    <location>
        <begin position="777"/>
        <end position="796"/>
    </location>
</feature>
<feature type="compositionally biased region" description="Low complexity" evidence="6">
    <location>
        <begin position="343"/>
        <end position="354"/>
    </location>
</feature>
<feature type="compositionally biased region" description="Polar residues" evidence="6">
    <location>
        <begin position="718"/>
        <end position="727"/>
    </location>
</feature>
<organism evidence="8">
    <name type="scientific">Sykidion marinum</name>
    <name type="common">Green alga</name>
    <name type="synonym">Pseudoneochloris marina</name>
    <dbReference type="NCBI Taxonomy" id="44573"/>
    <lineage>
        <taxon>Eukaryota</taxon>
        <taxon>Viridiplantae</taxon>
        <taxon>Chlorophyta</taxon>
        <taxon>core chlorophytes</taxon>
        <taxon>Ulvophyceae</taxon>
        <taxon>Sykidiales</taxon>
        <taxon>Sykidiacaeae</taxon>
        <taxon>Sykidion</taxon>
    </lineage>
</organism>
<keyword evidence="5" id="KW-0157">Chromophore</keyword>
<name>A0A126WXX6_SYKMA</name>
<feature type="region of interest" description="Disordered" evidence="6">
    <location>
        <begin position="877"/>
        <end position="897"/>
    </location>
</feature>
<feature type="compositionally biased region" description="Low complexity" evidence="6">
    <location>
        <begin position="704"/>
        <end position="717"/>
    </location>
</feature>
<protein>
    <submittedName>
        <fullName evidence="8">Putative LOV domain-containing protein</fullName>
    </submittedName>
</protein>
<dbReference type="NCBIfam" id="TIGR00229">
    <property type="entry name" value="sensory_box"/>
    <property type="match status" value="1"/>
</dbReference>
<dbReference type="EMBL" id="KU699167">
    <property type="protein sequence ID" value="AML77181.1"/>
    <property type="molecule type" value="mRNA"/>
</dbReference>
<dbReference type="GO" id="GO:0009881">
    <property type="term" value="F:photoreceptor activity"/>
    <property type="evidence" value="ECO:0007669"/>
    <property type="project" value="UniProtKB-KW"/>
</dbReference>
<keyword evidence="4" id="KW-0288">FMN</keyword>
<keyword evidence="1" id="KW-0675">Receptor</keyword>
<dbReference type="PANTHER" id="PTHR47429:SF2">
    <property type="entry name" value="PROTEIN TWIN LOV 1"/>
    <property type="match status" value="1"/>
</dbReference>
<feature type="region of interest" description="Disordered" evidence="6">
    <location>
        <begin position="1084"/>
        <end position="1109"/>
    </location>
</feature>
<evidence type="ECO:0000259" key="7">
    <source>
        <dbReference type="PROSITE" id="PS50112"/>
    </source>
</evidence>
<evidence type="ECO:0000256" key="2">
    <source>
        <dbReference type="ARBA" id="ARBA00022606"/>
    </source>
</evidence>
<evidence type="ECO:0000256" key="5">
    <source>
        <dbReference type="ARBA" id="ARBA00022991"/>
    </source>
</evidence>
<accession>A0A126WXX6</accession>
<reference evidence="8" key="1">
    <citation type="journal article" date="2016" name="Proc. Natl. Acad. Sci. U.S.A.">
        <title>Functional and topological diversity of LOV domain photoreceptors.</title>
        <authorList>
            <person name="Glantz S.T."/>
            <person name="Carpenter E.J."/>
            <person name="Melkonian M."/>
            <person name="Gardner K.H."/>
            <person name="Boyden E.S."/>
            <person name="Wong G.K."/>
            <person name="Chow B.Y."/>
        </authorList>
    </citation>
    <scope>NUCLEOTIDE SEQUENCE</scope>
    <source>
        <strain evidence="8">GJIY_2002703</strain>
    </source>
</reference>
<dbReference type="PROSITE" id="PS50112">
    <property type="entry name" value="PAS"/>
    <property type="match status" value="1"/>
</dbReference>
<dbReference type="PANTHER" id="PTHR47429">
    <property type="entry name" value="PROTEIN TWIN LOV 1"/>
    <property type="match status" value="1"/>
</dbReference>
<dbReference type="InterPro" id="IPR029055">
    <property type="entry name" value="Ntn_hydrolases_N"/>
</dbReference>
<dbReference type="InterPro" id="IPR000014">
    <property type="entry name" value="PAS"/>
</dbReference>
<sequence length="1109" mass="114618">MPSSLNDVQKRASFICICAEKRLHESSDNKLQRAFQSLALKRNLESFGKQVTNPSYVYQPGGGIVFDSKAVSHALDGCSITVFAGSIENYAYLVKKYCLEEAGFDVSCNHLLETIRQQSLLTDAEVVSLLYKKLGATFMSKIKGTFVFTIYDARLGRVLAVNDSVGTYKLWQSHMAEDGSLIVGCDAPVPRGRLDGGQQVDIGAGQYKFGWRSAPIAYMAARQDTMQKSRLAMKAAMAALAGSMPSQPSRLLRAATSPGETSLPSVPSLSSAGAHSPLKRSSYVPPHLRSSVDHTKPLPCPPPKSGPWRHSMDGARPRPISSPVRCAPNRISLDAAAPRPDASGHAGHGVSSSGMQSASWRAPPMKPASATPVGEVIVVQRSLPMAIPTKDGSAFESVAHRPDKLGAGRPGSQPFADRWDGSAPSLPLSPCESSASSISYRREISWRNSSLMFAPSEGGGSVSNDSIAGLPIRTSALAPVVLGTTVHRPSTTAPTRMDADLFCDAMCAYTSALAGQSVPTLPHFVPAAPRAEHAAASRVAQAAQLLDSVARSVSFGDGLATAAHPLQRPVDASDAVAAAAPAGQAEAGTAADTAGAVGIDADTADATGPTSPSIATVLSALTLGAPEPSLAAAPVLPFRTASSASDAESEVEAASGPSVGRDAEAAATSGAESPAGPSCAAERDIPTGPGGSALPASTDATQHAADAPNADGAASFAQDSLRQSHNLTPDTPASNTASSTAGTPSPTLPLLRKHRTGSFPDALASLLRGRSSPSLAAAAASAAPHPSPLSQQPSLLRVDGRASRSSSQLAQPGMPPRGATGTRSCSTLTPVMLAAMGASAARGLSPCSSVASIEGTSVGSLTWAARQLDVLHEVARAGGAGDSGPDEPSSPRASLPSSAVVHKLPAELLDELAGGSDAEAETKAMLASLLYSSPCALSIVDVQAEDQPVVYVNAIFELKTGYRFEEVVGRNCRFLQAPPGGQRTPKFATIALKRSITLGRSHTCKLLNFAKDGTALWNQLSVVPVRTREGRVTHYVGMQTFSRAHQAASITSEGAALVHNHRRVGSVAWLPGLVEHAAAVHRSSSHTMLSSHSTMGTDSPVLRSARQGA</sequence>
<dbReference type="Pfam" id="PF13426">
    <property type="entry name" value="PAS_9"/>
    <property type="match status" value="1"/>
</dbReference>
<evidence type="ECO:0000256" key="1">
    <source>
        <dbReference type="ARBA" id="ARBA00022543"/>
    </source>
</evidence>
<dbReference type="GO" id="GO:0005634">
    <property type="term" value="C:nucleus"/>
    <property type="evidence" value="ECO:0007669"/>
    <property type="project" value="TreeGrafter"/>
</dbReference>
<proteinExistence type="evidence at transcript level"/>
<dbReference type="AlphaFoldDB" id="A0A126WXX6"/>
<dbReference type="SUPFAM" id="SSF56235">
    <property type="entry name" value="N-terminal nucleophile aminohydrolases (Ntn hydrolases)"/>
    <property type="match status" value="1"/>
</dbReference>
<feature type="compositionally biased region" description="Low complexity" evidence="6">
    <location>
        <begin position="728"/>
        <end position="750"/>
    </location>
</feature>
<feature type="region of interest" description="Disordered" evidence="6">
    <location>
        <begin position="777"/>
        <end position="824"/>
    </location>
</feature>
<evidence type="ECO:0000256" key="3">
    <source>
        <dbReference type="ARBA" id="ARBA00022630"/>
    </source>
</evidence>
<dbReference type="SUPFAM" id="SSF55785">
    <property type="entry name" value="PYP-like sensor domain (PAS domain)"/>
    <property type="match status" value="1"/>
</dbReference>
<feature type="compositionally biased region" description="Polar residues" evidence="6">
    <location>
        <begin position="258"/>
        <end position="273"/>
    </location>
</feature>
<feature type="domain" description="PAS" evidence="7">
    <location>
        <begin position="922"/>
        <end position="971"/>
    </location>
</feature>
<feature type="compositionally biased region" description="Low complexity" evidence="6">
    <location>
        <begin position="1085"/>
        <end position="1095"/>
    </location>
</feature>
<dbReference type="Gene3D" id="3.30.450.20">
    <property type="entry name" value="PAS domain"/>
    <property type="match status" value="1"/>
</dbReference>
<dbReference type="InterPro" id="IPR017932">
    <property type="entry name" value="GATase_2_dom"/>
</dbReference>